<reference evidence="11" key="2">
    <citation type="submission" date="2020-05" db="UniProtKB">
        <authorList>
            <consortium name="EnsemblMetazoa"/>
        </authorList>
    </citation>
    <scope>IDENTIFICATION</scope>
    <source>
        <strain evidence="11">IAEA</strain>
    </source>
</reference>
<dbReference type="InterPro" id="IPR036291">
    <property type="entry name" value="NAD(P)-bd_dom_sf"/>
</dbReference>
<keyword evidence="4 8" id="KW-0862">Zinc</keyword>
<evidence type="ECO:0000256" key="2">
    <source>
        <dbReference type="ARBA" id="ARBA00008072"/>
    </source>
</evidence>
<feature type="transmembrane region" description="Helical" evidence="9">
    <location>
        <begin position="210"/>
        <end position="230"/>
    </location>
</feature>
<keyword evidence="12" id="KW-1185">Reference proteome</keyword>
<dbReference type="GO" id="GO:0003939">
    <property type="term" value="F:L-iditol 2-dehydrogenase (NAD+) activity"/>
    <property type="evidence" value="ECO:0007669"/>
    <property type="project" value="TreeGrafter"/>
</dbReference>
<dbReference type="PANTHER" id="PTHR43161:SF9">
    <property type="entry name" value="SORBITOL DEHYDROGENASE"/>
    <property type="match status" value="1"/>
</dbReference>
<dbReference type="VEuPathDB" id="VectorBase:GBRI003024"/>
<dbReference type="Gene3D" id="3.40.50.720">
    <property type="entry name" value="NAD(P)-binding Rossmann-like Domain"/>
    <property type="match status" value="1"/>
</dbReference>
<organism evidence="11 12">
    <name type="scientific">Glossina brevipalpis</name>
    <dbReference type="NCBI Taxonomy" id="37001"/>
    <lineage>
        <taxon>Eukaryota</taxon>
        <taxon>Metazoa</taxon>
        <taxon>Ecdysozoa</taxon>
        <taxon>Arthropoda</taxon>
        <taxon>Hexapoda</taxon>
        <taxon>Insecta</taxon>
        <taxon>Pterygota</taxon>
        <taxon>Neoptera</taxon>
        <taxon>Endopterygota</taxon>
        <taxon>Diptera</taxon>
        <taxon>Brachycera</taxon>
        <taxon>Muscomorpha</taxon>
        <taxon>Hippoboscoidea</taxon>
        <taxon>Glossinidae</taxon>
        <taxon>Glossina</taxon>
    </lineage>
</organism>
<dbReference type="SMART" id="SM00829">
    <property type="entry name" value="PKS_ER"/>
    <property type="match status" value="1"/>
</dbReference>
<dbReference type="Pfam" id="PF00107">
    <property type="entry name" value="ADH_zinc_N"/>
    <property type="match status" value="1"/>
</dbReference>
<dbReference type="EnsemblMetazoa" id="GBRI003024-RA">
    <property type="protein sequence ID" value="GBRI003024-PA"/>
    <property type="gene ID" value="GBRI003024"/>
</dbReference>
<dbReference type="SUPFAM" id="SSF51735">
    <property type="entry name" value="NAD(P)-binding Rossmann-fold domains"/>
    <property type="match status" value="1"/>
</dbReference>
<dbReference type="PROSITE" id="PS00059">
    <property type="entry name" value="ADH_ZINC"/>
    <property type="match status" value="1"/>
</dbReference>
<evidence type="ECO:0000256" key="8">
    <source>
        <dbReference type="RuleBase" id="RU361277"/>
    </source>
</evidence>
<dbReference type="CDD" id="cd05285">
    <property type="entry name" value="sorbitol_DH"/>
    <property type="match status" value="1"/>
</dbReference>
<dbReference type="GO" id="GO:0006062">
    <property type="term" value="P:sorbitol catabolic process"/>
    <property type="evidence" value="ECO:0007669"/>
    <property type="project" value="TreeGrafter"/>
</dbReference>
<protein>
    <recommendedName>
        <fullName evidence="6">Sorbitol dehydrogenase</fullName>
    </recommendedName>
    <alternativeName>
        <fullName evidence="7">Polyol dehydrogenase</fullName>
    </alternativeName>
</protein>
<evidence type="ECO:0000256" key="9">
    <source>
        <dbReference type="SAM" id="Phobius"/>
    </source>
</evidence>
<keyword evidence="5" id="KW-0560">Oxidoreductase</keyword>
<dbReference type="InterPro" id="IPR011032">
    <property type="entry name" value="GroES-like_sf"/>
</dbReference>
<evidence type="ECO:0000256" key="6">
    <source>
        <dbReference type="ARBA" id="ARBA00026132"/>
    </source>
</evidence>
<keyword evidence="3 8" id="KW-0479">Metal-binding</keyword>
<dbReference type="Pfam" id="PF08240">
    <property type="entry name" value="ADH_N"/>
    <property type="match status" value="1"/>
</dbReference>
<dbReference type="STRING" id="37001.A0A1A9W1K4"/>
<dbReference type="InterPro" id="IPR013154">
    <property type="entry name" value="ADH-like_N"/>
</dbReference>
<dbReference type="SUPFAM" id="SSF50129">
    <property type="entry name" value="GroES-like"/>
    <property type="match status" value="1"/>
</dbReference>
<evidence type="ECO:0000256" key="4">
    <source>
        <dbReference type="ARBA" id="ARBA00022833"/>
    </source>
</evidence>
<evidence type="ECO:0000313" key="12">
    <source>
        <dbReference type="Proteomes" id="UP000091820"/>
    </source>
</evidence>
<feature type="domain" description="Enoyl reductase (ER)" evidence="10">
    <location>
        <begin position="50"/>
        <end position="387"/>
    </location>
</feature>
<sequence>MLSRFSARNFRSCLKLVSNFQRSFSSKDKKKKDKKDKKEKQENLAVVLHGKQDLKLETKPIAKIGPKEVLLAMDCVGICGTDVHFWQEGRIGPDVVKAPVILGHEASGVVCEIGKKVKSLQVGDRVAIEPGKHCRDCEVCRKGRYNLCPFMKFHSCPPIDGLLQRYFKQDADMCFKLPDHLTMEEGALCEPLNVGVAAARMAKVKLNSKVLIVAAGPVGIATAIVCQAIGASKIMVIDKKKDRLEMAKGFGNMTMALEGDDGKDFNKTAKKIHESMGCIPDKVIDCYGSQESFKLSIRSTGWGGTCCLVGMASGNFTNFPLMDDVMREVLITANFRYCNDYPPAIAIAAQSKYDLLKMISHHFDIEDALCAFETAHKQEEGTMKVMVHMVPRDTNNKKSKDDKC</sequence>
<evidence type="ECO:0000256" key="3">
    <source>
        <dbReference type="ARBA" id="ARBA00022723"/>
    </source>
</evidence>
<evidence type="ECO:0000256" key="7">
    <source>
        <dbReference type="ARBA" id="ARBA00032485"/>
    </source>
</evidence>
<reference evidence="12" key="1">
    <citation type="submission" date="2014-03" db="EMBL/GenBank/DDBJ databases">
        <authorList>
            <person name="Aksoy S."/>
            <person name="Warren W."/>
            <person name="Wilson R.K."/>
        </authorList>
    </citation>
    <scope>NUCLEOTIDE SEQUENCE [LARGE SCALE GENOMIC DNA]</scope>
    <source>
        <strain evidence="12">IAEA</strain>
    </source>
</reference>
<dbReference type="PANTHER" id="PTHR43161">
    <property type="entry name" value="SORBITOL DEHYDROGENASE"/>
    <property type="match status" value="1"/>
</dbReference>
<name>A0A1A9W1K4_9MUSC</name>
<keyword evidence="9" id="KW-0812">Transmembrane</keyword>
<evidence type="ECO:0000256" key="5">
    <source>
        <dbReference type="ARBA" id="ARBA00023002"/>
    </source>
</evidence>
<proteinExistence type="inferred from homology"/>
<dbReference type="InterPro" id="IPR045306">
    <property type="entry name" value="SDH-like"/>
</dbReference>
<dbReference type="Proteomes" id="UP000091820">
    <property type="component" value="Unassembled WGS sequence"/>
</dbReference>
<comment type="similarity">
    <text evidence="2 8">Belongs to the zinc-containing alcohol dehydrogenase family.</text>
</comment>
<dbReference type="InterPro" id="IPR002328">
    <property type="entry name" value="ADH_Zn_CS"/>
</dbReference>
<dbReference type="Gene3D" id="3.90.180.10">
    <property type="entry name" value="Medium-chain alcohol dehydrogenases, catalytic domain"/>
    <property type="match status" value="1"/>
</dbReference>
<comment type="cofactor">
    <cofactor evidence="1 8">
        <name>Zn(2+)</name>
        <dbReference type="ChEBI" id="CHEBI:29105"/>
    </cofactor>
</comment>
<dbReference type="InterPro" id="IPR013149">
    <property type="entry name" value="ADH-like_C"/>
</dbReference>
<keyword evidence="9" id="KW-0472">Membrane</keyword>
<evidence type="ECO:0000256" key="1">
    <source>
        <dbReference type="ARBA" id="ARBA00001947"/>
    </source>
</evidence>
<evidence type="ECO:0000313" key="11">
    <source>
        <dbReference type="EnsemblMetazoa" id="GBRI003024-PA"/>
    </source>
</evidence>
<dbReference type="GO" id="GO:0008270">
    <property type="term" value="F:zinc ion binding"/>
    <property type="evidence" value="ECO:0007669"/>
    <property type="project" value="InterPro"/>
</dbReference>
<evidence type="ECO:0000259" key="10">
    <source>
        <dbReference type="SMART" id="SM00829"/>
    </source>
</evidence>
<keyword evidence="9" id="KW-1133">Transmembrane helix</keyword>
<dbReference type="InterPro" id="IPR020843">
    <property type="entry name" value="ER"/>
</dbReference>
<dbReference type="AlphaFoldDB" id="A0A1A9W1K4"/>
<accession>A0A1A9W1K4</accession>